<dbReference type="EC" id="1.4.1.1" evidence="2"/>
<evidence type="ECO:0000256" key="3">
    <source>
        <dbReference type="ARBA" id="ARBA00023002"/>
    </source>
</evidence>
<dbReference type="InterPro" id="IPR007698">
    <property type="entry name" value="AlaDH/PNT_NAD(H)-bd"/>
</dbReference>
<dbReference type="InterPro" id="IPR008143">
    <property type="entry name" value="Ala_DH/PNT_CS2"/>
</dbReference>
<evidence type="ECO:0000313" key="8">
    <source>
        <dbReference type="Proteomes" id="UP000295807"/>
    </source>
</evidence>
<feature type="domain" description="Alanine dehydrogenase/pyridine nucleotide transhydrogenase N-terminal" evidence="6">
    <location>
        <begin position="33"/>
        <end position="166"/>
    </location>
</feature>
<dbReference type="PROSITE" id="PS00837">
    <property type="entry name" value="ALADH_PNT_2"/>
    <property type="match status" value="1"/>
</dbReference>
<comment type="similarity">
    <text evidence="1">Belongs to the AlaDH/PNT family.</text>
</comment>
<protein>
    <recommendedName>
        <fullName evidence="2">alanine dehydrogenase</fullName>
        <ecNumber evidence="2">1.4.1.1</ecNumber>
    </recommendedName>
</protein>
<comment type="caution">
    <text evidence="7">The sequence shown here is derived from an EMBL/GenBank/DDBJ whole genome shotgun (WGS) entry which is preliminary data.</text>
</comment>
<keyword evidence="4" id="KW-0520">NAD</keyword>
<dbReference type="InterPro" id="IPR036291">
    <property type="entry name" value="NAD(P)-bd_dom_sf"/>
</dbReference>
<dbReference type="PANTHER" id="PTHR42795">
    <property type="entry name" value="ALANINE DEHYDROGENASE"/>
    <property type="match status" value="1"/>
</dbReference>
<accession>A0A4R3KWS7</accession>
<proteinExistence type="inferred from homology"/>
<dbReference type="Pfam" id="PF01262">
    <property type="entry name" value="AlaDh_PNT_C"/>
    <property type="match status" value="1"/>
</dbReference>
<evidence type="ECO:0000313" key="7">
    <source>
        <dbReference type="EMBL" id="TCS89851.1"/>
    </source>
</evidence>
<dbReference type="EMBL" id="SMAD01000001">
    <property type="protein sequence ID" value="TCS89851.1"/>
    <property type="molecule type" value="Genomic_DNA"/>
</dbReference>
<dbReference type="GO" id="GO:0005886">
    <property type="term" value="C:plasma membrane"/>
    <property type="evidence" value="ECO:0007669"/>
    <property type="project" value="TreeGrafter"/>
</dbReference>
<organism evidence="7 8">
    <name type="scientific">Anseongella ginsenosidimutans</name>
    <dbReference type="NCBI Taxonomy" id="496056"/>
    <lineage>
        <taxon>Bacteria</taxon>
        <taxon>Pseudomonadati</taxon>
        <taxon>Bacteroidota</taxon>
        <taxon>Sphingobacteriia</taxon>
        <taxon>Sphingobacteriales</taxon>
        <taxon>Sphingobacteriaceae</taxon>
        <taxon>Anseongella</taxon>
    </lineage>
</organism>
<dbReference type="SUPFAM" id="SSF52283">
    <property type="entry name" value="Formate/glycerate dehydrogenase catalytic domain-like"/>
    <property type="match status" value="1"/>
</dbReference>
<name>A0A4R3KWS7_9SPHI</name>
<keyword evidence="8" id="KW-1185">Reference proteome</keyword>
<dbReference type="AlphaFoldDB" id="A0A4R3KWS7"/>
<dbReference type="CDD" id="cd05305">
    <property type="entry name" value="L-AlaDH"/>
    <property type="match status" value="1"/>
</dbReference>
<evidence type="ECO:0000256" key="1">
    <source>
        <dbReference type="ARBA" id="ARBA00005689"/>
    </source>
</evidence>
<sequence>MKSGFSEIARQAMLMPQESMLEVKHKKHELYIGIPKETSYQENRIALTPSSVAVLVNNGHEVIVEAGAGNAANFPDKEYSEAGARIIYSQKDVFQADIIMKVAPPSMEELDMLKSEQTLISALHVSTMKESYLRTLMAKRITAICYEYLKDQGGIFPVVRSMSEITGNTAILIAAEYLSNLRNGKGMMLGGVTGIPPCEVVIIGAGTVAEFAARAALGLGAEVKIFDNSLYRLRRLQDNLKTRVFTSVVQPKVLSKALLTCDVAVGAMRSVNGRSPCVVSEEMVSRMKASSVIIDVSIDQGGCFETSRVTNHDHPTFRKYDVIHYCVPNIASRVSRTASYALTNILSPVLLAIGEAGGIRNMLWEKSGPRSGVYAYQGHLTNKYIAGLFNIPYKELDLLVAAGM</sequence>
<dbReference type="SUPFAM" id="SSF51735">
    <property type="entry name" value="NAD(P)-binding Rossmann-fold domains"/>
    <property type="match status" value="1"/>
</dbReference>
<dbReference type="GO" id="GO:0042853">
    <property type="term" value="P:L-alanine catabolic process"/>
    <property type="evidence" value="ECO:0007669"/>
    <property type="project" value="InterPro"/>
</dbReference>
<dbReference type="SMART" id="SM01003">
    <property type="entry name" value="AlaDh_PNT_N"/>
    <property type="match status" value="1"/>
</dbReference>
<keyword evidence="3" id="KW-0560">Oxidoreductase</keyword>
<evidence type="ECO:0000259" key="5">
    <source>
        <dbReference type="SMART" id="SM01002"/>
    </source>
</evidence>
<evidence type="ECO:0000259" key="6">
    <source>
        <dbReference type="SMART" id="SM01003"/>
    </source>
</evidence>
<dbReference type="Proteomes" id="UP000295807">
    <property type="component" value="Unassembled WGS sequence"/>
</dbReference>
<dbReference type="Gene3D" id="3.40.50.720">
    <property type="entry name" value="NAD(P)-binding Rossmann-like Domain"/>
    <property type="match status" value="2"/>
</dbReference>
<evidence type="ECO:0000256" key="4">
    <source>
        <dbReference type="ARBA" id="ARBA00023027"/>
    </source>
</evidence>
<dbReference type="InterPro" id="IPR007886">
    <property type="entry name" value="AlaDH/PNT_N"/>
</dbReference>
<reference evidence="7 8" key="1">
    <citation type="submission" date="2019-03" db="EMBL/GenBank/DDBJ databases">
        <title>Genomic Encyclopedia of Type Strains, Phase IV (KMG-IV): sequencing the most valuable type-strain genomes for metagenomic binning, comparative biology and taxonomic classification.</title>
        <authorList>
            <person name="Goeker M."/>
        </authorList>
    </citation>
    <scope>NUCLEOTIDE SEQUENCE [LARGE SCALE GENOMIC DNA]</scope>
    <source>
        <strain evidence="7 8">DSM 21100</strain>
    </source>
</reference>
<dbReference type="InterPro" id="IPR008141">
    <property type="entry name" value="Ala_DH"/>
</dbReference>
<dbReference type="PANTHER" id="PTHR42795:SF1">
    <property type="entry name" value="ALANINE DEHYDROGENASE"/>
    <property type="match status" value="1"/>
</dbReference>
<dbReference type="SMART" id="SM01002">
    <property type="entry name" value="AlaDh_PNT_C"/>
    <property type="match status" value="1"/>
</dbReference>
<dbReference type="RefSeq" id="WP_132127333.1">
    <property type="nucleotide sequence ID" value="NZ_CP042432.1"/>
</dbReference>
<dbReference type="Pfam" id="PF05222">
    <property type="entry name" value="AlaDh_PNT_N"/>
    <property type="match status" value="1"/>
</dbReference>
<dbReference type="OrthoDB" id="9804592at2"/>
<feature type="domain" description="Alanine dehydrogenase/pyridine nucleotide transhydrogenase NAD(H)-binding" evidence="5">
    <location>
        <begin position="178"/>
        <end position="326"/>
    </location>
</feature>
<evidence type="ECO:0000256" key="2">
    <source>
        <dbReference type="ARBA" id="ARBA00012897"/>
    </source>
</evidence>
<gene>
    <name evidence="7" type="ORF">EDD80_10148</name>
</gene>
<dbReference type="GO" id="GO:0000286">
    <property type="term" value="F:alanine dehydrogenase activity"/>
    <property type="evidence" value="ECO:0007669"/>
    <property type="project" value="UniProtKB-EC"/>
</dbReference>